<organism evidence="1 2">
    <name type="scientific">Dioscorea alata</name>
    <name type="common">Purple yam</name>
    <dbReference type="NCBI Taxonomy" id="55571"/>
    <lineage>
        <taxon>Eukaryota</taxon>
        <taxon>Viridiplantae</taxon>
        <taxon>Streptophyta</taxon>
        <taxon>Embryophyta</taxon>
        <taxon>Tracheophyta</taxon>
        <taxon>Spermatophyta</taxon>
        <taxon>Magnoliopsida</taxon>
        <taxon>Liliopsida</taxon>
        <taxon>Dioscoreales</taxon>
        <taxon>Dioscoreaceae</taxon>
        <taxon>Dioscorea</taxon>
    </lineage>
</organism>
<evidence type="ECO:0000313" key="1">
    <source>
        <dbReference type="EMBL" id="KAH7676463.1"/>
    </source>
</evidence>
<name>A0ACB7VQ72_DIOAL</name>
<gene>
    <name evidence="1" type="ORF">IHE45_07G017500</name>
</gene>
<keyword evidence="2" id="KW-1185">Reference proteome</keyword>
<sequence>MHCEEIRCFYGMEYGGGYDAWKRTSLGGTPFDFDKVQNGKRGVEKQSKVCDVIMDVPKKVKHPKAVDEDLYKIPPELLYKKQPKTKKIGRSFWSGCLGISCVP</sequence>
<dbReference type="EMBL" id="CM037017">
    <property type="protein sequence ID" value="KAH7676463.1"/>
    <property type="molecule type" value="Genomic_DNA"/>
</dbReference>
<dbReference type="Proteomes" id="UP000827976">
    <property type="component" value="Chromosome 7"/>
</dbReference>
<accession>A0ACB7VQ72</accession>
<protein>
    <submittedName>
        <fullName evidence="1">Biotin carboxylase protein</fullName>
        <ecNumber evidence="1">6.3.4.14</ecNumber>
        <ecNumber evidence="1">6.4.1.2</ecNumber>
    </submittedName>
</protein>
<reference evidence="2" key="1">
    <citation type="journal article" date="2022" name="Nat. Commun.">
        <title>Chromosome evolution and the genetic basis of agronomically important traits in greater yam.</title>
        <authorList>
            <person name="Bredeson J.V."/>
            <person name="Lyons J.B."/>
            <person name="Oniyinde I.O."/>
            <person name="Okereke N.R."/>
            <person name="Kolade O."/>
            <person name="Nnabue I."/>
            <person name="Nwadili C.O."/>
            <person name="Hribova E."/>
            <person name="Parker M."/>
            <person name="Nwogha J."/>
            <person name="Shu S."/>
            <person name="Carlson J."/>
            <person name="Kariba R."/>
            <person name="Muthemba S."/>
            <person name="Knop K."/>
            <person name="Barton G.J."/>
            <person name="Sherwood A.V."/>
            <person name="Lopez-Montes A."/>
            <person name="Asiedu R."/>
            <person name="Jamnadass R."/>
            <person name="Muchugi A."/>
            <person name="Goodstein D."/>
            <person name="Egesi C.N."/>
            <person name="Featherston J."/>
            <person name="Asfaw A."/>
            <person name="Simpson G.G."/>
            <person name="Dolezel J."/>
            <person name="Hendre P.S."/>
            <person name="Van Deynze A."/>
            <person name="Kumar P.L."/>
            <person name="Obidiegwu J.E."/>
            <person name="Bhattacharjee R."/>
            <person name="Rokhsar D.S."/>
        </authorList>
    </citation>
    <scope>NUCLEOTIDE SEQUENCE [LARGE SCALE GENOMIC DNA]</scope>
    <source>
        <strain evidence="2">cv. TDa95/00328</strain>
    </source>
</reference>
<dbReference type="EC" id="6.3.4.14" evidence="1"/>
<proteinExistence type="predicted"/>
<comment type="caution">
    <text evidence="1">The sequence shown here is derived from an EMBL/GenBank/DDBJ whole genome shotgun (WGS) entry which is preliminary data.</text>
</comment>
<dbReference type="EC" id="6.4.1.2" evidence="1"/>
<evidence type="ECO:0000313" key="2">
    <source>
        <dbReference type="Proteomes" id="UP000827976"/>
    </source>
</evidence>
<keyword evidence="1" id="KW-0436">Ligase</keyword>